<feature type="transmembrane region" description="Helical" evidence="1">
    <location>
        <begin position="20"/>
        <end position="42"/>
    </location>
</feature>
<dbReference type="OrthoDB" id="6369004at2"/>
<evidence type="ECO:0000313" key="3">
    <source>
        <dbReference type="Proteomes" id="UP000281343"/>
    </source>
</evidence>
<sequence length="229" mass="24582">MTDPPRDLTPPPWRVALPRLALRCAVVVGAALLLLSLYDVAMTLSDRLPETDRWATQIVLTGGVLLLYATLISVPFVPGVEIGLALLVMRGAEIAPAVYLATVLGLLLAYLLGRYLPITVMQRLFLDLHMTSACRMIAEIAPLGADARLALLRQRLPQWAAPCVLRYRYLTLAMLLNLPGNAVIGGGGGLSLLAGLSRVFRPLPIALTLCLAVAPVPLAVWLFGAEFLG</sequence>
<feature type="transmembrane region" description="Helical" evidence="1">
    <location>
        <begin position="203"/>
        <end position="223"/>
    </location>
</feature>
<evidence type="ECO:0000256" key="1">
    <source>
        <dbReference type="SAM" id="Phobius"/>
    </source>
</evidence>
<keyword evidence="1" id="KW-0472">Membrane</keyword>
<proteinExistence type="predicted"/>
<feature type="transmembrane region" description="Helical" evidence="1">
    <location>
        <begin position="94"/>
        <end position="113"/>
    </location>
</feature>
<dbReference type="AlphaFoldDB" id="A0A3L9Y370"/>
<keyword evidence="1" id="KW-1133">Transmembrane helix</keyword>
<feature type="transmembrane region" description="Helical" evidence="1">
    <location>
        <begin position="175"/>
        <end position="197"/>
    </location>
</feature>
<keyword evidence="3" id="KW-1185">Reference proteome</keyword>
<protein>
    <submittedName>
        <fullName evidence="2">Uncharacterized protein</fullName>
    </submittedName>
</protein>
<gene>
    <name evidence="2" type="ORF">D9R08_10595</name>
</gene>
<organism evidence="2 3">
    <name type="scientific">Rhodophyticola porphyridii</name>
    <dbReference type="NCBI Taxonomy" id="1852017"/>
    <lineage>
        <taxon>Bacteria</taxon>
        <taxon>Pseudomonadati</taxon>
        <taxon>Pseudomonadota</taxon>
        <taxon>Alphaproteobacteria</taxon>
        <taxon>Rhodobacterales</taxon>
        <taxon>Roseobacteraceae</taxon>
        <taxon>Rhodophyticola</taxon>
    </lineage>
</organism>
<dbReference type="EMBL" id="RCNT01000005">
    <property type="protein sequence ID" value="RMA41925.1"/>
    <property type="molecule type" value="Genomic_DNA"/>
</dbReference>
<keyword evidence="1" id="KW-0812">Transmembrane</keyword>
<dbReference type="Proteomes" id="UP000281343">
    <property type="component" value="Unassembled WGS sequence"/>
</dbReference>
<name>A0A3L9Y370_9RHOB</name>
<comment type="caution">
    <text evidence="2">The sequence shown here is derived from an EMBL/GenBank/DDBJ whole genome shotgun (WGS) entry which is preliminary data.</text>
</comment>
<reference evidence="2 3" key="1">
    <citation type="submission" date="2018-10" db="EMBL/GenBank/DDBJ databases">
        <authorList>
            <person name="Jung H.S."/>
            <person name="Jeon C.O."/>
        </authorList>
    </citation>
    <scope>NUCLEOTIDE SEQUENCE [LARGE SCALE GENOMIC DNA]</scope>
    <source>
        <strain evidence="2 3">MA-7-27</strain>
    </source>
</reference>
<evidence type="ECO:0000313" key="2">
    <source>
        <dbReference type="EMBL" id="RMA41925.1"/>
    </source>
</evidence>
<feature type="transmembrane region" description="Helical" evidence="1">
    <location>
        <begin position="54"/>
        <end position="74"/>
    </location>
</feature>
<dbReference type="RefSeq" id="WP_121898031.1">
    <property type="nucleotide sequence ID" value="NZ_RCNT01000005.1"/>
</dbReference>
<accession>A0A3L9Y370</accession>